<dbReference type="CDD" id="cd05014">
    <property type="entry name" value="SIS_Kpsf"/>
    <property type="match status" value="1"/>
</dbReference>
<dbReference type="GO" id="GO:0005975">
    <property type="term" value="P:carbohydrate metabolic process"/>
    <property type="evidence" value="ECO:0007669"/>
    <property type="project" value="InterPro"/>
</dbReference>
<proteinExistence type="inferred from homology"/>
<evidence type="ECO:0000313" key="6">
    <source>
        <dbReference type="EMBL" id="SVA03166.1"/>
    </source>
</evidence>
<dbReference type="NCBIfam" id="TIGR00393">
    <property type="entry name" value="kpsF"/>
    <property type="match status" value="1"/>
</dbReference>
<comment type="similarity">
    <text evidence="1">Belongs to the SIS family. GutQ/KpsF subfamily.</text>
</comment>
<dbReference type="AlphaFoldDB" id="A0A381SGR4"/>
<dbReference type="Gene3D" id="3.10.580.10">
    <property type="entry name" value="CBS-domain"/>
    <property type="match status" value="1"/>
</dbReference>
<reference evidence="6" key="1">
    <citation type="submission" date="2018-05" db="EMBL/GenBank/DDBJ databases">
        <authorList>
            <person name="Lanie J.A."/>
            <person name="Ng W.-L."/>
            <person name="Kazmierczak K.M."/>
            <person name="Andrzejewski T.M."/>
            <person name="Davidsen T.M."/>
            <person name="Wayne K.J."/>
            <person name="Tettelin H."/>
            <person name="Glass J.I."/>
            <person name="Rusch D."/>
            <person name="Podicherti R."/>
            <person name="Tsui H.-C.T."/>
            <person name="Winkler M.E."/>
        </authorList>
    </citation>
    <scope>NUCLEOTIDE SEQUENCE</scope>
</reference>
<dbReference type="PIRSF" id="PIRSF004692">
    <property type="entry name" value="KdsD_KpsF"/>
    <property type="match status" value="1"/>
</dbReference>
<feature type="domain" description="CBS" evidence="4">
    <location>
        <begin position="260"/>
        <end position="315"/>
    </location>
</feature>
<feature type="non-terminal residue" evidence="6">
    <location>
        <position position="1"/>
    </location>
</feature>
<evidence type="ECO:0000256" key="1">
    <source>
        <dbReference type="ARBA" id="ARBA00008165"/>
    </source>
</evidence>
<dbReference type="InterPro" id="IPR035474">
    <property type="entry name" value="SIS_Kpsf"/>
</dbReference>
<feature type="domain" description="CBS" evidence="4">
    <location>
        <begin position="192"/>
        <end position="250"/>
    </location>
</feature>
<feature type="domain" description="SIS" evidence="5">
    <location>
        <begin position="23"/>
        <end position="166"/>
    </location>
</feature>
<dbReference type="InterPro" id="IPR001347">
    <property type="entry name" value="SIS_dom"/>
</dbReference>
<dbReference type="InterPro" id="IPR000644">
    <property type="entry name" value="CBS_dom"/>
</dbReference>
<name>A0A381SGR4_9ZZZZ</name>
<keyword evidence="3" id="KW-0129">CBS domain</keyword>
<keyword evidence="2" id="KW-0677">Repeat</keyword>
<dbReference type="InterPro" id="IPR046342">
    <property type="entry name" value="CBS_dom_sf"/>
</dbReference>
<protein>
    <recommendedName>
        <fullName evidence="7">SIS domain-containing protein</fullName>
    </recommendedName>
</protein>
<dbReference type="PANTHER" id="PTHR42745:SF1">
    <property type="entry name" value="ARABINOSE 5-PHOSPHATE ISOMERASE KDSD"/>
    <property type="match status" value="1"/>
</dbReference>
<evidence type="ECO:0000256" key="3">
    <source>
        <dbReference type="ARBA" id="ARBA00023122"/>
    </source>
</evidence>
<evidence type="ECO:0000256" key="2">
    <source>
        <dbReference type="ARBA" id="ARBA00022737"/>
    </source>
</evidence>
<evidence type="ECO:0000259" key="4">
    <source>
        <dbReference type="PROSITE" id="PS51371"/>
    </source>
</evidence>
<dbReference type="GO" id="GO:1901135">
    <property type="term" value="P:carbohydrate derivative metabolic process"/>
    <property type="evidence" value="ECO:0007669"/>
    <property type="project" value="InterPro"/>
</dbReference>
<dbReference type="SUPFAM" id="SSF53697">
    <property type="entry name" value="SIS domain"/>
    <property type="match status" value="1"/>
</dbReference>
<dbReference type="CDD" id="cd04604">
    <property type="entry name" value="CBS_pair_SIS_assoc"/>
    <property type="match status" value="1"/>
</dbReference>
<evidence type="ECO:0008006" key="7">
    <source>
        <dbReference type="Google" id="ProtNLM"/>
    </source>
</evidence>
<dbReference type="Gene3D" id="3.40.50.10490">
    <property type="entry name" value="Glucose-6-phosphate isomerase like protein, domain 1"/>
    <property type="match status" value="1"/>
</dbReference>
<dbReference type="InterPro" id="IPR050986">
    <property type="entry name" value="GutQ/KpsF_isomerases"/>
</dbReference>
<dbReference type="GO" id="GO:0097367">
    <property type="term" value="F:carbohydrate derivative binding"/>
    <property type="evidence" value="ECO:0007669"/>
    <property type="project" value="InterPro"/>
</dbReference>
<dbReference type="FunFam" id="3.40.50.10490:FF:000011">
    <property type="entry name" value="Arabinose 5-phosphate isomerase"/>
    <property type="match status" value="1"/>
</dbReference>
<dbReference type="Pfam" id="PF01380">
    <property type="entry name" value="SIS"/>
    <property type="match status" value="1"/>
</dbReference>
<dbReference type="PROSITE" id="PS51464">
    <property type="entry name" value="SIS"/>
    <property type="match status" value="1"/>
</dbReference>
<dbReference type="EMBL" id="UINC01003079">
    <property type="protein sequence ID" value="SVA03166.1"/>
    <property type="molecule type" value="Genomic_DNA"/>
</dbReference>
<accession>A0A381SGR4</accession>
<dbReference type="InterPro" id="IPR046348">
    <property type="entry name" value="SIS_dom_sf"/>
</dbReference>
<organism evidence="6">
    <name type="scientific">marine metagenome</name>
    <dbReference type="NCBI Taxonomy" id="408172"/>
    <lineage>
        <taxon>unclassified sequences</taxon>
        <taxon>metagenomes</taxon>
        <taxon>ecological metagenomes</taxon>
    </lineage>
</organism>
<gene>
    <name evidence="6" type="ORF">METZ01_LOCUS56020</name>
</gene>
<dbReference type="PROSITE" id="PS51371">
    <property type="entry name" value="CBS"/>
    <property type="match status" value="2"/>
</dbReference>
<dbReference type="Pfam" id="PF00571">
    <property type="entry name" value="CBS"/>
    <property type="match status" value="2"/>
</dbReference>
<dbReference type="InterPro" id="IPR004800">
    <property type="entry name" value="KdsD/KpsF-type"/>
</dbReference>
<dbReference type="GO" id="GO:0016853">
    <property type="term" value="F:isomerase activity"/>
    <property type="evidence" value="ECO:0007669"/>
    <property type="project" value="InterPro"/>
</dbReference>
<dbReference type="PANTHER" id="PTHR42745">
    <property type="match status" value="1"/>
</dbReference>
<evidence type="ECO:0000259" key="5">
    <source>
        <dbReference type="PROSITE" id="PS51464"/>
    </source>
</evidence>
<sequence>VIQIESEALTSLAKRVGEDFDKAVELIFDRSGRVVVTGMGKSGLISQKIASTFASTGTPAQFIHPSEAVHGDIGMVTSQDTALAVSNSGETYEIIQLIPIFARLNVPVIALVGRTDSTIGSKADIALDVSVEREACTLELAPTASTTATLAMGDALAIALLEKRGFKPEDFAHLHPAGSLGKKLLLTVQEIMHSGDDLPFVTDSSDVKSTLLTISEKRLGVAVVLNEEGRLCGIITDGDIRRAFEKDSDLFNKTAESLVQSEEPRWISADTLAINALEIMEKHSITSLLVYESKKKDSAPDGLVHIHDILRAGVM</sequence>